<feature type="domain" description="N-acetyltransferase" evidence="1">
    <location>
        <begin position="2"/>
        <end position="137"/>
    </location>
</feature>
<dbReference type="PANTHER" id="PTHR43233:SF1">
    <property type="entry name" value="FAMILY N-ACETYLTRANSFERASE, PUTATIVE (AFU_ORTHOLOGUE AFUA_6G03350)-RELATED"/>
    <property type="match status" value="1"/>
</dbReference>
<dbReference type="Pfam" id="PF13508">
    <property type="entry name" value="Acetyltransf_7"/>
    <property type="match status" value="1"/>
</dbReference>
<dbReference type="AlphaFoldDB" id="A0A0L0ERF1"/>
<organism evidence="2 3">
    <name type="scientific">Pseudoalteromonas rubra</name>
    <dbReference type="NCBI Taxonomy" id="43658"/>
    <lineage>
        <taxon>Bacteria</taxon>
        <taxon>Pseudomonadati</taxon>
        <taxon>Pseudomonadota</taxon>
        <taxon>Gammaproteobacteria</taxon>
        <taxon>Alteromonadales</taxon>
        <taxon>Pseudoalteromonadaceae</taxon>
        <taxon>Pseudoalteromonas</taxon>
    </lineage>
</organism>
<dbReference type="InterPro" id="IPR016181">
    <property type="entry name" value="Acyl_CoA_acyltransferase"/>
</dbReference>
<protein>
    <submittedName>
        <fullName evidence="2">Acetyltransferase</fullName>
    </submittedName>
</protein>
<evidence type="ECO:0000313" key="2">
    <source>
        <dbReference type="EMBL" id="KNC66986.1"/>
    </source>
</evidence>
<evidence type="ECO:0000259" key="1">
    <source>
        <dbReference type="PROSITE" id="PS51186"/>
    </source>
</evidence>
<dbReference type="EMBL" id="LFZX01000103">
    <property type="protein sequence ID" value="KNC66986.1"/>
    <property type="molecule type" value="Genomic_DNA"/>
</dbReference>
<dbReference type="Gene3D" id="3.40.630.30">
    <property type="match status" value="1"/>
</dbReference>
<dbReference type="PROSITE" id="PS51186">
    <property type="entry name" value="GNAT"/>
    <property type="match status" value="1"/>
</dbReference>
<dbReference type="PANTHER" id="PTHR43233">
    <property type="entry name" value="FAMILY N-ACETYLTRANSFERASE, PUTATIVE (AFU_ORTHOLOGUE AFUA_6G03350)-RELATED"/>
    <property type="match status" value="1"/>
</dbReference>
<sequence length="137" mass="15089">MTELKILHTPPAPLEFSALRESAGWQNPTPAIIAASITASLYWVQCRKADKLIACGRIVGDGHMYFYIQDVIVHPSHQGQGLGHLIMDNIEQYLAAHCQSGATAALLAATGKETFYQRYGYSLRDGEKLGLGMCKFY</sequence>
<reference evidence="3" key="1">
    <citation type="submission" date="2015-07" db="EMBL/GenBank/DDBJ databases">
        <title>Draft genome sequence of a Pseudoalteromonas rubra strain, OCN096, isolated from Kaneohe Bay, Oahu, Hawaii.</title>
        <authorList>
            <person name="Beurmann S."/>
            <person name="Ushijima B."/>
            <person name="Belcaid M."/>
            <person name="Callahan S.M."/>
            <person name="Aeby G.S."/>
        </authorList>
    </citation>
    <scope>NUCLEOTIDE SEQUENCE [LARGE SCALE GENOMIC DNA]</scope>
    <source>
        <strain evidence="3">OCN096</strain>
    </source>
</reference>
<dbReference type="SUPFAM" id="SSF55729">
    <property type="entry name" value="Acyl-CoA N-acyltransferases (Nat)"/>
    <property type="match status" value="1"/>
</dbReference>
<evidence type="ECO:0000313" key="3">
    <source>
        <dbReference type="Proteomes" id="UP000036850"/>
    </source>
</evidence>
<dbReference type="CDD" id="cd04301">
    <property type="entry name" value="NAT_SF"/>
    <property type="match status" value="1"/>
</dbReference>
<dbReference type="Proteomes" id="UP000036850">
    <property type="component" value="Unassembled WGS sequence"/>
</dbReference>
<gene>
    <name evidence="2" type="ORF">AC626_13685</name>
</gene>
<proteinExistence type="predicted"/>
<name>A0A0L0ERF1_9GAMM</name>
<comment type="caution">
    <text evidence="2">The sequence shown here is derived from an EMBL/GenBank/DDBJ whole genome shotgun (WGS) entry which is preliminary data.</text>
</comment>
<dbReference type="InterPro" id="IPR000182">
    <property type="entry name" value="GNAT_dom"/>
</dbReference>
<dbReference type="PATRIC" id="fig|43658.6.peg.1443"/>
<dbReference type="InterPro" id="IPR053144">
    <property type="entry name" value="Acetyltransferase_Butenolide"/>
</dbReference>
<keyword evidence="2" id="KW-0808">Transferase</keyword>
<dbReference type="GO" id="GO:0016747">
    <property type="term" value="F:acyltransferase activity, transferring groups other than amino-acyl groups"/>
    <property type="evidence" value="ECO:0007669"/>
    <property type="project" value="InterPro"/>
</dbReference>
<accession>A0A0L0ERF1</accession>
<dbReference type="OrthoDB" id="9775804at2"/>